<organism evidence="1 2">
    <name type="scientific">Brassica campestris</name>
    <name type="common">Field mustard</name>
    <dbReference type="NCBI Taxonomy" id="3711"/>
    <lineage>
        <taxon>Eukaryota</taxon>
        <taxon>Viridiplantae</taxon>
        <taxon>Streptophyta</taxon>
        <taxon>Embryophyta</taxon>
        <taxon>Tracheophyta</taxon>
        <taxon>Spermatophyta</taxon>
        <taxon>Magnoliopsida</taxon>
        <taxon>eudicotyledons</taxon>
        <taxon>Gunneridae</taxon>
        <taxon>Pentapetalae</taxon>
        <taxon>rosids</taxon>
        <taxon>malvids</taxon>
        <taxon>Brassicales</taxon>
        <taxon>Brassicaceae</taxon>
        <taxon>Brassiceae</taxon>
        <taxon>Brassica</taxon>
    </lineage>
</organism>
<reference evidence="1 2" key="1">
    <citation type="submission" date="2018-06" db="EMBL/GenBank/DDBJ databases">
        <title>WGS assembly of Brassica rapa FPsc.</title>
        <authorList>
            <person name="Bowman J."/>
            <person name="Kohchi T."/>
            <person name="Yamato K."/>
            <person name="Jenkins J."/>
            <person name="Shu S."/>
            <person name="Ishizaki K."/>
            <person name="Yamaoka S."/>
            <person name="Nishihama R."/>
            <person name="Nakamura Y."/>
            <person name="Berger F."/>
            <person name="Adam C."/>
            <person name="Aki S."/>
            <person name="Althoff F."/>
            <person name="Araki T."/>
            <person name="Arteaga-Vazquez M."/>
            <person name="Balasubrmanian S."/>
            <person name="Bauer D."/>
            <person name="Boehm C."/>
            <person name="Briginshaw L."/>
            <person name="Caballero-Perez J."/>
            <person name="Catarino B."/>
            <person name="Chen F."/>
            <person name="Chiyoda S."/>
            <person name="Chovatia M."/>
            <person name="Davies K."/>
            <person name="Delmans M."/>
            <person name="Demura T."/>
            <person name="Dierschke T."/>
            <person name="Dolan L."/>
            <person name="Dorantes-Acosta A."/>
            <person name="Eklund D."/>
            <person name="Florent S."/>
            <person name="Flores-Sandoval E."/>
            <person name="Fujiyama A."/>
            <person name="Fukuzawa H."/>
            <person name="Galik B."/>
            <person name="Grimanelli D."/>
            <person name="Grimwood J."/>
            <person name="Grossniklaus U."/>
            <person name="Hamada T."/>
            <person name="Haseloff J."/>
            <person name="Hetherington A."/>
            <person name="Higo A."/>
            <person name="Hirakawa Y."/>
            <person name="Hundley H."/>
            <person name="Ikeda Y."/>
            <person name="Inoue K."/>
            <person name="Inoue S."/>
            <person name="Ishida S."/>
            <person name="Jia Q."/>
            <person name="Kakita M."/>
            <person name="Kanazawa T."/>
            <person name="Kawai Y."/>
            <person name="Kawashima T."/>
            <person name="Kennedy M."/>
            <person name="Kinose K."/>
            <person name="Kinoshita T."/>
            <person name="Kohara Y."/>
            <person name="Koide E."/>
            <person name="Komatsu K."/>
            <person name="Kopischke S."/>
            <person name="Kubo M."/>
            <person name="Kyozuka J."/>
            <person name="Lagercrantz U."/>
            <person name="Lin S."/>
            <person name="Lindquist E."/>
            <person name="Lipzen A."/>
            <person name="Lu C."/>
            <person name="Luna E."/>
            <person name="Martienssen R."/>
            <person name="Minamino N."/>
            <person name="Mizutani M."/>
            <person name="Mizutani M."/>
            <person name="Mochizuki N."/>
            <person name="Monte I."/>
            <person name="Mosher R."/>
            <person name="Nagasaki H."/>
            <person name="Nakagami H."/>
            <person name="Naramoto S."/>
            <person name="Nishitani K."/>
            <person name="Ohtani M."/>
            <person name="Okamoto T."/>
            <person name="Okumura M."/>
            <person name="Phillips J."/>
            <person name="Pollak B."/>
            <person name="Reinders A."/>
            <person name="Roevekamp M."/>
            <person name="Sano R."/>
            <person name="Sawa S."/>
            <person name="Schmid M."/>
            <person name="Shirakawa M."/>
            <person name="Solano R."/>
            <person name="Spunde A."/>
            <person name="Suetsugu N."/>
            <person name="Sugano S."/>
            <person name="Sugiyama A."/>
            <person name="Sun R."/>
            <person name="Suzuki Y."/>
            <person name="Takenaka M."/>
            <person name="Takezawa D."/>
            <person name="Tomogane H."/>
            <person name="Tsuzuki M."/>
            <person name="Ueda T."/>
            <person name="Umeda M."/>
            <person name="Ward J."/>
            <person name="Watanabe Y."/>
            <person name="Yazaki K."/>
            <person name="Yokoyama R."/>
            <person name="Yoshitake Y."/>
            <person name="Yotsui I."/>
            <person name="Zachgo S."/>
            <person name="Schmutz J."/>
        </authorList>
    </citation>
    <scope>NUCLEOTIDE SEQUENCE [LARGE SCALE GENOMIC DNA]</scope>
    <source>
        <strain evidence="2">cv. B-3</strain>
    </source>
</reference>
<name>A0A398AMZ8_BRACM</name>
<evidence type="ECO:0000313" key="1">
    <source>
        <dbReference type="EMBL" id="RID76693.1"/>
    </source>
</evidence>
<proteinExistence type="predicted"/>
<evidence type="ECO:0000313" key="2">
    <source>
        <dbReference type="Proteomes" id="UP000264353"/>
    </source>
</evidence>
<dbReference type="AlphaFoldDB" id="A0A398AMZ8"/>
<protein>
    <submittedName>
        <fullName evidence="1">Uncharacterized protein</fullName>
    </submittedName>
</protein>
<sequence length="112" mass="11978">MGSSSKEYNLSQPTFSGIRRAAPGPEPFFSVFFLSFAPLCSSTRVDILMSLDLILGGYGKDPLLTNHRSGARMRLGGGGREDGSAVAVVAIFPSDLLLEKALVTRKASCPWI</sequence>
<gene>
    <name evidence="1" type="ORF">BRARA_B03653</name>
</gene>
<accession>A0A398AMZ8</accession>
<dbReference type="EMBL" id="CM010629">
    <property type="protein sequence ID" value="RID76693.1"/>
    <property type="molecule type" value="Genomic_DNA"/>
</dbReference>
<dbReference type="Proteomes" id="UP000264353">
    <property type="component" value="Chromosome A2"/>
</dbReference>